<name>A0A2A2D814_9ACTN</name>
<feature type="domain" description="FAD/NAD(P)-binding" evidence="5">
    <location>
        <begin position="3"/>
        <end position="298"/>
    </location>
</feature>
<proteinExistence type="predicted"/>
<dbReference type="InterPro" id="IPR041575">
    <property type="entry name" value="Rubredoxin_C"/>
</dbReference>
<dbReference type="Gene3D" id="3.50.50.60">
    <property type="entry name" value="FAD/NAD(P)-binding domain"/>
    <property type="match status" value="2"/>
</dbReference>
<evidence type="ECO:0000259" key="5">
    <source>
        <dbReference type="Pfam" id="PF07992"/>
    </source>
</evidence>
<evidence type="ECO:0000256" key="3">
    <source>
        <dbReference type="ARBA" id="ARBA00022827"/>
    </source>
</evidence>
<reference evidence="7 8" key="1">
    <citation type="submission" date="2017-08" db="EMBL/GenBank/DDBJ databases">
        <title>Genome sequence of Streptomyces albireticuli NRRL B-1670.</title>
        <authorList>
            <person name="Graham D.E."/>
            <person name="Mahan K.M."/>
            <person name="Klingeman D.M."/>
            <person name="Hettich R.L."/>
            <person name="Parry R.J."/>
            <person name="Spain J.C."/>
        </authorList>
    </citation>
    <scope>NUCLEOTIDE SEQUENCE [LARGE SCALE GENOMIC DNA]</scope>
    <source>
        <strain evidence="7 8">NRRL B-1670</strain>
    </source>
</reference>
<dbReference type="SUPFAM" id="SSF51905">
    <property type="entry name" value="FAD/NAD(P)-binding domain"/>
    <property type="match status" value="2"/>
</dbReference>
<dbReference type="Pfam" id="PF07992">
    <property type="entry name" value="Pyr_redox_2"/>
    <property type="match status" value="1"/>
</dbReference>
<feature type="domain" description="BFD-like [2Fe-2S]-binding" evidence="4">
    <location>
        <begin position="422"/>
        <end position="469"/>
    </location>
</feature>
<dbReference type="InterPro" id="IPR007419">
    <property type="entry name" value="BFD-like_2Fe2S-bd_dom"/>
</dbReference>
<protein>
    <submittedName>
        <fullName evidence="7">FAD/NAD(P)-binding oxidoreductase</fullName>
    </submittedName>
</protein>
<dbReference type="Pfam" id="PF18267">
    <property type="entry name" value="Rubredoxin_C"/>
    <property type="match status" value="1"/>
</dbReference>
<evidence type="ECO:0000256" key="2">
    <source>
        <dbReference type="ARBA" id="ARBA00022630"/>
    </source>
</evidence>
<dbReference type="InterPro" id="IPR023753">
    <property type="entry name" value="FAD/NAD-binding_dom"/>
</dbReference>
<dbReference type="PRINTS" id="PR00411">
    <property type="entry name" value="PNDRDTASEI"/>
</dbReference>
<dbReference type="PANTHER" id="PTHR43429">
    <property type="entry name" value="PYRIDINE NUCLEOTIDE-DISULFIDE OXIDOREDUCTASE DOMAIN-CONTAINING"/>
    <property type="match status" value="1"/>
</dbReference>
<dbReference type="Gene3D" id="1.10.10.1100">
    <property type="entry name" value="BFD-like [2Fe-2S]-binding domain"/>
    <property type="match status" value="1"/>
</dbReference>
<dbReference type="InterPro" id="IPR016156">
    <property type="entry name" value="FAD/NAD-linked_Rdtase_dimer_sf"/>
</dbReference>
<sequence length="475" mass="49040">MERVLVIGHGMAGARLASELSRRDPELSVTILGEEPQEPYNRILLTDVLAGTTDESELGLTDERSAAEIHRGVRALRIDRKSATVSAGDGRTYGYDVLVLATGSTPRLPPVKGLISDDGGLAPGIAVFHTLDDCRRILRLARDCSRAVVLGGGLLGLETARALALRGVEVEVLHAVDTVMERHLDAEASSMLIERLARLGVAVRTGCAVTRTVGAGRLTGVQLDDGEVVPCDLLVVSCGAKPETAVAEAAGLPVGRGVLVDGRMRTADPAVYAIGDCAERDGVLHGLVAEAWEHARVAADAIAGPLDEPPAVAPAATTRLKADGIELTVVGESNVPAGPAGEGPEVLTSVDRDGGVYRRVALRDGRIVGAVLLGGAEAEADRIIGLFAAGAVVPEAERPALVRPGTAAEPGRTAGPDPDATVCYCNNVPRKKILEAVSRGAVTVGAVARRTKASTGCGICRSKVKALIESASAEA</sequence>
<evidence type="ECO:0000259" key="4">
    <source>
        <dbReference type="Pfam" id="PF04324"/>
    </source>
</evidence>
<dbReference type="InterPro" id="IPR041854">
    <property type="entry name" value="BFD-like_2Fe2S-bd_dom_sf"/>
</dbReference>
<dbReference type="InterPro" id="IPR036188">
    <property type="entry name" value="FAD/NAD-bd_sf"/>
</dbReference>
<dbReference type="EMBL" id="NSJV01000348">
    <property type="protein sequence ID" value="PAU47641.1"/>
    <property type="molecule type" value="Genomic_DNA"/>
</dbReference>
<evidence type="ECO:0000313" key="7">
    <source>
        <dbReference type="EMBL" id="PAU47641.1"/>
    </source>
</evidence>
<dbReference type="Gene3D" id="3.30.390.30">
    <property type="match status" value="1"/>
</dbReference>
<dbReference type="InterPro" id="IPR050260">
    <property type="entry name" value="FAD-bd_OxRdtase"/>
</dbReference>
<keyword evidence="3" id="KW-0274">FAD</keyword>
<accession>A0A2A2D814</accession>
<dbReference type="AlphaFoldDB" id="A0A2A2D814"/>
<dbReference type="Pfam" id="PF04324">
    <property type="entry name" value="Fer2_BFD"/>
    <property type="match status" value="1"/>
</dbReference>
<dbReference type="GO" id="GO:0016491">
    <property type="term" value="F:oxidoreductase activity"/>
    <property type="evidence" value="ECO:0007669"/>
    <property type="project" value="InterPro"/>
</dbReference>
<comment type="caution">
    <text evidence="7">The sequence shown here is derived from an EMBL/GenBank/DDBJ whole genome shotgun (WGS) entry which is preliminary data.</text>
</comment>
<comment type="cofactor">
    <cofactor evidence="1">
        <name>FAD</name>
        <dbReference type="ChEBI" id="CHEBI:57692"/>
    </cofactor>
</comment>
<evidence type="ECO:0000256" key="1">
    <source>
        <dbReference type="ARBA" id="ARBA00001974"/>
    </source>
</evidence>
<dbReference type="Proteomes" id="UP000218944">
    <property type="component" value="Unassembled WGS sequence"/>
</dbReference>
<gene>
    <name evidence="7" type="ORF">CK936_17645</name>
</gene>
<dbReference type="PANTHER" id="PTHR43429:SF3">
    <property type="entry name" value="NITRITE REDUCTASE [NAD(P)H]"/>
    <property type="match status" value="1"/>
</dbReference>
<keyword evidence="2" id="KW-0285">Flavoprotein</keyword>
<dbReference type="PRINTS" id="PR00368">
    <property type="entry name" value="FADPNR"/>
</dbReference>
<keyword evidence="8" id="KW-1185">Reference proteome</keyword>
<feature type="domain" description="NADH-rubredoxin oxidoreductase C-terminal" evidence="6">
    <location>
        <begin position="318"/>
        <end position="376"/>
    </location>
</feature>
<evidence type="ECO:0000313" key="8">
    <source>
        <dbReference type="Proteomes" id="UP000218944"/>
    </source>
</evidence>
<evidence type="ECO:0000259" key="6">
    <source>
        <dbReference type="Pfam" id="PF18267"/>
    </source>
</evidence>
<organism evidence="7 8">
    <name type="scientific">Streptomyces albireticuli</name>
    <dbReference type="NCBI Taxonomy" id="1940"/>
    <lineage>
        <taxon>Bacteria</taxon>
        <taxon>Bacillati</taxon>
        <taxon>Actinomycetota</taxon>
        <taxon>Actinomycetes</taxon>
        <taxon>Kitasatosporales</taxon>
        <taxon>Streptomycetaceae</taxon>
        <taxon>Streptomyces</taxon>
    </lineage>
</organism>
<dbReference type="RefSeq" id="WP_095581926.1">
    <property type="nucleotide sequence ID" value="NZ_JAJQQQ010000008.1"/>
</dbReference>